<organism evidence="1">
    <name type="scientific">marine metagenome</name>
    <dbReference type="NCBI Taxonomy" id="408172"/>
    <lineage>
        <taxon>unclassified sequences</taxon>
        <taxon>metagenomes</taxon>
        <taxon>ecological metagenomes</taxon>
    </lineage>
</organism>
<proteinExistence type="predicted"/>
<protein>
    <submittedName>
        <fullName evidence="1">Uncharacterized protein</fullName>
    </submittedName>
</protein>
<dbReference type="EMBL" id="UINC01011394">
    <property type="protein sequence ID" value="SVA50314.1"/>
    <property type="molecule type" value="Genomic_DNA"/>
</dbReference>
<dbReference type="AlphaFoldDB" id="A0A381WCX6"/>
<reference evidence="1" key="1">
    <citation type="submission" date="2018-05" db="EMBL/GenBank/DDBJ databases">
        <authorList>
            <person name="Lanie J.A."/>
            <person name="Ng W.-L."/>
            <person name="Kazmierczak K.M."/>
            <person name="Andrzejewski T.M."/>
            <person name="Davidsen T.M."/>
            <person name="Wayne K.J."/>
            <person name="Tettelin H."/>
            <person name="Glass J.I."/>
            <person name="Rusch D."/>
            <person name="Podicherti R."/>
            <person name="Tsui H.-C.T."/>
            <person name="Winkler M.E."/>
        </authorList>
    </citation>
    <scope>NUCLEOTIDE SEQUENCE</scope>
</reference>
<evidence type="ECO:0000313" key="1">
    <source>
        <dbReference type="EMBL" id="SVA50314.1"/>
    </source>
</evidence>
<accession>A0A381WCX6</accession>
<sequence>MVDITPSWSPVRLDEPLPQLSRLVLTACAPTMEVELQTRNQAHQGFAFDICGIPHAPIAWRGYGSQLFQAFV</sequence>
<gene>
    <name evidence="1" type="ORF">METZ01_LOCUS103168</name>
</gene>
<name>A0A381WCX6_9ZZZZ</name>